<dbReference type="CDD" id="cd00448">
    <property type="entry name" value="YjgF_YER057c_UK114_family"/>
    <property type="match status" value="1"/>
</dbReference>
<evidence type="ECO:0000313" key="3">
    <source>
        <dbReference type="Proteomes" id="UP000029995"/>
    </source>
</evidence>
<proteinExistence type="inferred from homology"/>
<reference evidence="2 3" key="1">
    <citation type="submission" date="2014-01" db="EMBL/GenBank/DDBJ databases">
        <title>Genome sequence determination for a cystic fibrosis isolate, Inquilinus limosus.</title>
        <authorList>
            <person name="Pino M."/>
            <person name="Di Conza J."/>
            <person name="Gutkind G."/>
        </authorList>
    </citation>
    <scope>NUCLEOTIDE SEQUENCE [LARGE SCALE GENOMIC DNA]</scope>
    <source>
        <strain evidence="2 3">MP06</strain>
    </source>
</reference>
<protein>
    <submittedName>
        <fullName evidence="2">Uncharacterized protein</fullName>
    </submittedName>
</protein>
<dbReference type="Gene3D" id="3.30.1330.40">
    <property type="entry name" value="RutC-like"/>
    <property type="match status" value="1"/>
</dbReference>
<dbReference type="SUPFAM" id="SSF55298">
    <property type="entry name" value="YjgF-like"/>
    <property type="match status" value="1"/>
</dbReference>
<evidence type="ECO:0000256" key="1">
    <source>
        <dbReference type="ARBA" id="ARBA00010552"/>
    </source>
</evidence>
<comment type="caution">
    <text evidence="2">The sequence shown here is derived from an EMBL/GenBank/DDBJ whole genome shotgun (WGS) entry which is preliminary data.</text>
</comment>
<dbReference type="AlphaFoldDB" id="A0A0A0D191"/>
<organism evidence="2 3">
    <name type="scientific">Inquilinus limosus MP06</name>
    <dbReference type="NCBI Taxonomy" id="1398085"/>
    <lineage>
        <taxon>Bacteria</taxon>
        <taxon>Pseudomonadati</taxon>
        <taxon>Pseudomonadota</taxon>
        <taxon>Alphaproteobacteria</taxon>
        <taxon>Rhodospirillales</taxon>
        <taxon>Rhodospirillaceae</taxon>
        <taxon>Inquilinus</taxon>
    </lineage>
</organism>
<sequence>MAAPTNNLYAHGVEVPAGSRGLYVAGQVGTRPDGSIAPDVPGQVEQIMANIEAILGEAGMGFGDVVKITAYCLKAEDIFTY</sequence>
<dbReference type="Pfam" id="PF01042">
    <property type="entry name" value="Ribonuc_L-PSP"/>
    <property type="match status" value="1"/>
</dbReference>
<dbReference type="InterPro" id="IPR006175">
    <property type="entry name" value="YjgF/YER057c/UK114"/>
</dbReference>
<dbReference type="PANTHER" id="PTHR11803">
    <property type="entry name" value="2-IMINOBUTANOATE/2-IMINOPROPANOATE DEAMINASE RIDA"/>
    <property type="match status" value="1"/>
</dbReference>
<dbReference type="Proteomes" id="UP000029995">
    <property type="component" value="Unassembled WGS sequence"/>
</dbReference>
<dbReference type="GO" id="GO:0019239">
    <property type="term" value="F:deaminase activity"/>
    <property type="evidence" value="ECO:0007669"/>
    <property type="project" value="TreeGrafter"/>
</dbReference>
<accession>A0A0A0D191</accession>
<name>A0A0A0D191_9PROT</name>
<dbReference type="InterPro" id="IPR035959">
    <property type="entry name" value="RutC-like_sf"/>
</dbReference>
<dbReference type="EMBL" id="JANX01000313">
    <property type="protein sequence ID" value="KGM32471.1"/>
    <property type="molecule type" value="Genomic_DNA"/>
</dbReference>
<dbReference type="PANTHER" id="PTHR11803:SF58">
    <property type="entry name" value="PROTEIN HMF1-RELATED"/>
    <property type="match status" value="1"/>
</dbReference>
<evidence type="ECO:0000313" key="2">
    <source>
        <dbReference type="EMBL" id="KGM32471.1"/>
    </source>
</evidence>
<dbReference type="GO" id="GO:0005829">
    <property type="term" value="C:cytosol"/>
    <property type="evidence" value="ECO:0007669"/>
    <property type="project" value="TreeGrafter"/>
</dbReference>
<feature type="non-terminal residue" evidence="2">
    <location>
        <position position="81"/>
    </location>
</feature>
<gene>
    <name evidence="2" type="ORF">P409_21235</name>
</gene>
<comment type="similarity">
    <text evidence="1">Belongs to the RutC family.</text>
</comment>